<dbReference type="GO" id="GO:0003723">
    <property type="term" value="F:RNA binding"/>
    <property type="evidence" value="ECO:0007669"/>
    <property type="project" value="UniProtKB-KW"/>
</dbReference>
<dbReference type="EMBL" id="SOSA01001246">
    <property type="protein sequence ID" value="THC87386.1"/>
    <property type="molecule type" value="Genomic_DNA"/>
</dbReference>
<keyword evidence="5" id="KW-0378">Hydrolase</keyword>
<dbReference type="GO" id="GO:0003887">
    <property type="term" value="F:DNA-directed DNA polymerase activity"/>
    <property type="evidence" value="ECO:0007669"/>
    <property type="project" value="UniProtKB-KW"/>
</dbReference>
<keyword evidence="11" id="KW-0238">DNA-binding</keyword>
<gene>
    <name evidence="19" type="ORF">EYZ11_013167</name>
</gene>
<dbReference type="InterPro" id="IPR000953">
    <property type="entry name" value="Chromo/chromo_shadow_dom"/>
</dbReference>
<evidence type="ECO:0000256" key="14">
    <source>
        <dbReference type="SAM" id="Coils"/>
    </source>
</evidence>
<keyword evidence="2" id="KW-0645">Protease</keyword>
<dbReference type="InterPro" id="IPR001584">
    <property type="entry name" value="Integrase_cat-core"/>
</dbReference>
<evidence type="ECO:0000256" key="9">
    <source>
        <dbReference type="ARBA" id="ARBA00022918"/>
    </source>
</evidence>
<dbReference type="FunFam" id="3.30.70.270:FF:000063">
    <property type="entry name" value="Zinc knuckle domaincontaining protein"/>
    <property type="match status" value="1"/>
</dbReference>
<dbReference type="GO" id="GO:0004190">
    <property type="term" value="F:aspartic-type endopeptidase activity"/>
    <property type="evidence" value="ECO:0007669"/>
    <property type="project" value="UniProtKB-KW"/>
</dbReference>
<dbReference type="Gene3D" id="3.30.70.270">
    <property type="match status" value="2"/>
</dbReference>
<dbReference type="Pfam" id="PF00665">
    <property type="entry name" value="rve"/>
    <property type="match status" value="1"/>
</dbReference>
<dbReference type="GO" id="GO:0003677">
    <property type="term" value="F:DNA binding"/>
    <property type="evidence" value="ECO:0007669"/>
    <property type="project" value="UniProtKB-KW"/>
</dbReference>
<keyword evidence="10" id="KW-0239">DNA-directed DNA polymerase</keyword>
<dbReference type="InterPro" id="IPR050951">
    <property type="entry name" value="Retrovirus_Pol_polyprotein"/>
</dbReference>
<dbReference type="GO" id="GO:0046872">
    <property type="term" value="F:metal ion binding"/>
    <property type="evidence" value="ECO:0007669"/>
    <property type="project" value="UniProtKB-KW"/>
</dbReference>
<dbReference type="InterPro" id="IPR012337">
    <property type="entry name" value="RNaseH-like_sf"/>
</dbReference>
<name>A0A4S3IYC5_9EURO</name>
<dbReference type="InterPro" id="IPR016197">
    <property type="entry name" value="Chromo-like_dom_sf"/>
</dbReference>
<comment type="caution">
    <text evidence="19">The sequence shown here is derived from an EMBL/GenBank/DDBJ whole genome shotgun (WGS) entry which is preliminary data.</text>
</comment>
<dbReference type="SUPFAM" id="SSF56672">
    <property type="entry name" value="DNA/RNA polymerases"/>
    <property type="match status" value="1"/>
</dbReference>
<dbReference type="SUPFAM" id="SSF53098">
    <property type="entry name" value="Ribonuclease H-like"/>
    <property type="match status" value="1"/>
</dbReference>
<dbReference type="GO" id="GO:0006508">
    <property type="term" value="P:proteolysis"/>
    <property type="evidence" value="ECO:0007669"/>
    <property type="project" value="UniProtKB-KW"/>
</dbReference>
<dbReference type="GO" id="GO:0006338">
    <property type="term" value="P:chromatin remodeling"/>
    <property type="evidence" value="ECO:0007669"/>
    <property type="project" value="UniProtKB-ARBA"/>
</dbReference>
<evidence type="ECO:0000256" key="13">
    <source>
        <dbReference type="ARBA" id="ARBA00023268"/>
    </source>
</evidence>
<reference evidence="19 20" key="1">
    <citation type="submission" date="2019-03" db="EMBL/GenBank/DDBJ databases">
        <title>The genome sequence of a newly discovered highly antifungal drug resistant Aspergillus species, Aspergillus tanneri NIH 1004.</title>
        <authorList>
            <person name="Mounaud S."/>
            <person name="Singh I."/>
            <person name="Joardar V."/>
            <person name="Pakala S."/>
            <person name="Pakala S."/>
            <person name="Venepally P."/>
            <person name="Hoover J."/>
            <person name="Nierman W."/>
            <person name="Chung J."/>
            <person name="Losada L."/>
        </authorList>
    </citation>
    <scope>NUCLEOTIDE SEQUENCE [LARGE SCALE GENOMIC DNA]</scope>
    <source>
        <strain evidence="19 20">NIH1004</strain>
    </source>
</reference>
<evidence type="ECO:0000256" key="8">
    <source>
        <dbReference type="ARBA" id="ARBA00022908"/>
    </source>
</evidence>
<dbReference type="Pfam" id="PF17919">
    <property type="entry name" value="RT_RNaseH_2"/>
    <property type="match status" value="1"/>
</dbReference>
<dbReference type="PROSITE" id="PS50013">
    <property type="entry name" value="CHROMO_2"/>
    <property type="match status" value="1"/>
</dbReference>
<keyword evidence="14" id="KW-0175">Coiled coil</keyword>
<keyword evidence="8" id="KW-0229">DNA integration</keyword>
<feature type="domain" description="Chromo" evidence="16">
    <location>
        <begin position="957"/>
        <end position="1017"/>
    </location>
</feature>
<dbReference type="InterPro" id="IPR041588">
    <property type="entry name" value="Integrase_H2C2"/>
</dbReference>
<dbReference type="VEuPathDB" id="FungiDB:EYZ11_013167"/>
<evidence type="ECO:0000313" key="20">
    <source>
        <dbReference type="Proteomes" id="UP000308092"/>
    </source>
</evidence>
<feature type="compositionally biased region" description="Basic and acidic residues" evidence="15">
    <location>
        <begin position="512"/>
        <end position="521"/>
    </location>
</feature>
<dbReference type="InterPro" id="IPR041577">
    <property type="entry name" value="RT_RNaseH_2"/>
</dbReference>
<keyword evidence="9" id="KW-0695">RNA-directed DNA polymerase</keyword>
<feature type="coiled-coil region" evidence="14">
    <location>
        <begin position="836"/>
        <end position="863"/>
    </location>
</feature>
<evidence type="ECO:0000256" key="7">
    <source>
        <dbReference type="ARBA" id="ARBA00022884"/>
    </source>
</evidence>
<keyword evidence="13" id="KW-0511">Multifunctional enzyme</keyword>
<dbReference type="InterPro" id="IPR056924">
    <property type="entry name" value="SH3_Tf2-1"/>
</dbReference>
<keyword evidence="12" id="KW-0233">DNA recombination</keyword>
<dbReference type="InterPro" id="IPR043128">
    <property type="entry name" value="Rev_trsase/Diguanyl_cyclase"/>
</dbReference>
<keyword evidence="7" id="KW-0694">RNA-binding</keyword>
<dbReference type="CDD" id="cd09274">
    <property type="entry name" value="RNase_HI_RT_Ty3"/>
    <property type="match status" value="1"/>
</dbReference>
<dbReference type="PANTHER" id="PTHR37984:SF5">
    <property type="entry name" value="PROTEIN NYNRIN-LIKE"/>
    <property type="match status" value="1"/>
</dbReference>
<evidence type="ECO:0000256" key="5">
    <source>
        <dbReference type="ARBA" id="ARBA00022801"/>
    </source>
</evidence>
<evidence type="ECO:0000256" key="12">
    <source>
        <dbReference type="ARBA" id="ARBA00023172"/>
    </source>
</evidence>
<evidence type="ECO:0000313" key="19">
    <source>
        <dbReference type="EMBL" id="THC87386.1"/>
    </source>
</evidence>
<feature type="compositionally biased region" description="Basic residues" evidence="15">
    <location>
        <begin position="1015"/>
        <end position="1029"/>
    </location>
</feature>
<dbReference type="SMART" id="SM00298">
    <property type="entry name" value="CHROMO"/>
    <property type="match status" value="1"/>
</dbReference>
<dbReference type="GO" id="GO:0003964">
    <property type="term" value="F:RNA-directed DNA polymerase activity"/>
    <property type="evidence" value="ECO:0007669"/>
    <property type="project" value="UniProtKB-KW"/>
</dbReference>
<proteinExistence type="predicted"/>
<dbReference type="GO" id="GO:0015074">
    <property type="term" value="P:DNA integration"/>
    <property type="evidence" value="ECO:0007669"/>
    <property type="project" value="UniProtKB-KW"/>
</dbReference>
<dbReference type="AlphaFoldDB" id="A0A4S3IYC5"/>
<keyword evidence="10" id="KW-0808">Transferase</keyword>
<dbReference type="InterPro" id="IPR036397">
    <property type="entry name" value="RNaseH_sf"/>
</dbReference>
<evidence type="ECO:0008006" key="21">
    <source>
        <dbReference type="Google" id="ProtNLM"/>
    </source>
</evidence>
<dbReference type="PROSITE" id="PS50994">
    <property type="entry name" value="INTEGRASE"/>
    <property type="match status" value="1"/>
</dbReference>
<dbReference type="PROSITE" id="PS50878">
    <property type="entry name" value="RT_POL"/>
    <property type="match status" value="1"/>
</dbReference>
<evidence type="ECO:0000256" key="1">
    <source>
        <dbReference type="ARBA" id="ARBA00011353"/>
    </source>
</evidence>
<comment type="subunit">
    <text evidence="1">Component of the NuA4 histone acetyltransferase complex.</text>
</comment>
<keyword evidence="10" id="KW-0548">Nucleotidyltransferase</keyword>
<dbReference type="GO" id="GO:0005634">
    <property type="term" value="C:nucleus"/>
    <property type="evidence" value="ECO:0007669"/>
    <property type="project" value="UniProtKB-ARBA"/>
</dbReference>
<dbReference type="Pfam" id="PF00078">
    <property type="entry name" value="RVT_1"/>
    <property type="match status" value="1"/>
</dbReference>
<evidence type="ECO:0000259" key="16">
    <source>
        <dbReference type="PROSITE" id="PS50013"/>
    </source>
</evidence>
<dbReference type="SUPFAM" id="SSF54160">
    <property type="entry name" value="Chromo domain-like"/>
    <property type="match status" value="1"/>
</dbReference>
<feature type="domain" description="Integrase catalytic" evidence="18">
    <location>
        <begin position="642"/>
        <end position="805"/>
    </location>
</feature>
<keyword evidence="4" id="KW-0064">Aspartyl protease</keyword>
<dbReference type="Proteomes" id="UP000308092">
    <property type="component" value="Unassembled WGS sequence"/>
</dbReference>
<evidence type="ECO:0000256" key="15">
    <source>
        <dbReference type="SAM" id="MobiDB-lite"/>
    </source>
</evidence>
<organism evidence="19 20">
    <name type="scientific">Aspergillus tanneri</name>
    <dbReference type="NCBI Taxonomy" id="1220188"/>
    <lineage>
        <taxon>Eukaryota</taxon>
        <taxon>Fungi</taxon>
        <taxon>Dikarya</taxon>
        <taxon>Ascomycota</taxon>
        <taxon>Pezizomycotina</taxon>
        <taxon>Eurotiomycetes</taxon>
        <taxon>Eurotiomycetidae</taxon>
        <taxon>Eurotiales</taxon>
        <taxon>Aspergillaceae</taxon>
        <taxon>Aspergillus</taxon>
        <taxon>Aspergillus subgen. Circumdati</taxon>
    </lineage>
</organism>
<evidence type="ECO:0000256" key="4">
    <source>
        <dbReference type="ARBA" id="ARBA00022750"/>
    </source>
</evidence>
<feature type="domain" description="Reverse transcriptase" evidence="17">
    <location>
        <begin position="106"/>
        <end position="286"/>
    </location>
</feature>
<evidence type="ECO:0000256" key="10">
    <source>
        <dbReference type="ARBA" id="ARBA00022932"/>
    </source>
</evidence>
<dbReference type="InterPro" id="IPR000477">
    <property type="entry name" value="RT_dom"/>
</dbReference>
<dbReference type="FunFam" id="3.30.420.10:FF:000032">
    <property type="entry name" value="Retrovirus-related Pol polyprotein from transposon 297-like Protein"/>
    <property type="match status" value="1"/>
</dbReference>
<keyword evidence="3" id="KW-0479">Metal-binding</keyword>
<feature type="region of interest" description="Disordered" evidence="15">
    <location>
        <begin position="493"/>
        <end position="522"/>
    </location>
</feature>
<keyword evidence="20" id="KW-1185">Reference proteome</keyword>
<protein>
    <recommendedName>
        <fullName evidence="21">Reverse transcriptase</fullName>
    </recommendedName>
</protein>
<dbReference type="PANTHER" id="PTHR37984">
    <property type="entry name" value="PROTEIN CBG26694"/>
    <property type="match status" value="1"/>
</dbReference>
<dbReference type="InterPro" id="IPR043502">
    <property type="entry name" value="DNA/RNA_pol_sf"/>
</dbReference>
<dbReference type="Gene3D" id="2.40.50.40">
    <property type="match status" value="1"/>
</dbReference>
<keyword evidence="6" id="KW-0460">Magnesium</keyword>
<dbReference type="Gene3D" id="3.10.10.10">
    <property type="entry name" value="HIV Type 1 Reverse Transcriptase, subunit A, domain 1"/>
    <property type="match status" value="1"/>
</dbReference>
<dbReference type="Pfam" id="PF24626">
    <property type="entry name" value="SH3_Tf2-1"/>
    <property type="match status" value="1"/>
</dbReference>
<evidence type="ECO:0000256" key="2">
    <source>
        <dbReference type="ARBA" id="ARBA00022670"/>
    </source>
</evidence>
<evidence type="ECO:0000256" key="11">
    <source>
        <dbReference type="ARBA" id="ARBA00023125"/>
    </source>
</evidence>
<evidence type="ECO:0000256" key="3">
    <source>
        <dbReference type="ARBA" id="ARBA00022723"/>
    </source>
</evidence>
<evidence type="ECO:0000256" key="6">
    <source>
        <dbReference type="ARBA" id="ARBA00022842"/>
    </source>
</evidence>
<dbReference type="Pfam" id="PF17921">
    <property type="entry name" value="Integrase_H2C2"/>
    <property type="match status" value="1"/>
</dbReference>
<dbReference type="CDD" id="cd01647">
    <property type="entry name" value="RT_LTR"/>
    <property type="match status" value="1"/>
</dbReference>
<dbReference type="Gene3D" id="1.10.340.70">
    <property type="match status" value="1"/>
</dbReference>
<accession>A0A4S3IYC5</accession>
<evidence type="ECO:0000259" key="17">
    <source>
        <dbReference type="PROSITE" id="PS50878"/>
    </source>
</evidence>
<dbReference type="STRING" id="1220188.A0A4S3IYC5"/>
<sequence>MWARKRRKNKEIRVFAASLKDIEKALTVKKYTDPKDKLPAHYHQFLPVFSREEADKLPPLRGAGVDHKIELEKDENGNTREPPHGPLYNMSRDELLVLRKTLLELLDKQFIRVSNSPAAAPVLLVKKPGGGLRFCCDYRGLNAITKKDRYPLPLINETLERIGKACWFTKLDVIAAFHKIRISPGDEWMTAFRTRFGLYEWLVTPFGLANAPSTFQRYINWILRDFLDEFASAYLDDILIFSSGSLAEHRSHVNKVLERLQRAGLQLDIDKCEFEVKSTKYLGFIIEAGKGVRMDPAKVKAILEWAVPTTVKGVRSFLGFANFYRRFIRNYADIAAPLNQLTQKGHEFKWTESCEKAFQQLKTMFTTAPILIQFSPERETVVEADSSMWATGGTLSQYDDNGLLRPCAYFSKKNSPAECNYEIHDKELLAIINALREWEAELCSIEGFRILTDHKNLKYFTTLRRLNERQMRWAALLSRYNFTLDYRPGELAGRPDALSRREQDLPQDDSDERLQNREHWSSAEQQDVKYGAIRAAVYEGAVRFPKELGLKTGISDCSISPEGYLLYRDRRWVPDIESLRTRIMQETHDSVITGHPGRNTMYAILARQFYWPNIAADVRRFVENCDKCNANKIWRDRRHGVLKPLPIPDRKWREIAIDFIEKLPESNGCQNLMVIVDRLGKGVILIPCEQIDTPTVTTKLIQHFIGYHGIPSAITSDRGAQFVSDMWENFCKQLGIRRRLSTAYHPETDGQTERMNATIEAYLRSFCDRTQTNWASLSPIAQLAVNGRNATATGISPFFLDHGYDMETIQLDNTQDTNLVPTETQRTKAQQGHDIVTKLAHALDIAKAELAAAQQKYEAYTNRHRTSAPAYRVGDKVWLDLRNIRTERPSKKLDIRNAKYTIIEKVGSHAYRLNTPPGIHNVFHVMLLRPANSNPFPSQQNDDYQPPPQLVDGEEEYLVQEILDERFARVGRGFRHEFLVKYTGYQQPEWNHADAMEDTEALDRWRKDHPQPPQKPKKKKPKRNRKGKPNIRALRPNIRPARKCVTWADGVPHRS</sequence>
<dbReference type="Gene3D" id="3.30.420.10">
    <property type="entry name" value="Ribonuclease H-like superfamily/Ribonuclease H"/>
    <property type="match status" value="1"/>
</dbReference>
<feature type="region of interest" description="Disordered" evidence="15">
    <location>
        <begin position="1005"/>
        <end position="1039"/>
    </location>
</feature>
<dbReference type="GO" id="GO:0006310">
    <property type="term" value="P:DNA recombination"/>
    <property type="evidence" value="ECO:0007669"/>
    <property type="project" value="UniProtKB-KW"/>
</dbReference>
<evidence type="ECO:0000259" key="18">
    <source>
        <dbReference type="PROSITE" id="PS50994"/>
    </source>
</evidence>